<dbReference type="Proteomes" id="UP000182110">
    <property type="component" value="Unassembled WGS sequence"/>
</dbReference>
<reference evidence="2 3" key="1">
    <citation type="journal article" date="2014" name="Genome Announc.">
        <title>Genome Sequence of Bacillus simplex Strain P558, Isolated from a Human Fecal Sample.</title>
        <authorList>
            <person name="Croce O."/>
            <person name="Hugon P."/>
            <person name="Lagier J.C."/>
            <person name="Bibi F."/>
            <person name="Robert C."/>
            <person name="Azhar E.I."/>
            <person name="Raoult D."/>
            <person name="Fournier P.E."/>
        </authorList>
    </citation>
    <scope>NUCLEOTIDE SEQUENCE [LARGE SCALE GENOMIC DNA]</scope>
    <source>
        <strain evidence="2 3">P558</strain>
    </source>
</reference>
<proteinExistence type="predicted"/>
<dbReference type="EMBL" id="CCXW01000004">
    <property type="protein sequence ID" value="CEG25023.1"/>
    <property type="molecule type" value="Genomic_DNA"/>
</dbReference>
<name>A0AAN2TQC2_9BACI</name>
<dbReference type="PANTHER" id="PTHR32182:SF22">
    <property type="entry name" value="ATP-DEPENDENT ENDONUCLEASE, OLD FAMILY-RELATED"/>
    <property type="match status" value="1"/>
</dbReference>
<organism evidence="2 3">
    <name type="scientific">Peribacillus simplex</name>
    <dbReference type="NCBI Taxonomy" id="1478"/>
    <lineage>
        <taxon>Bacteria</taxon>
        <taxon>Bacillati</taxon>
        <taxon>Bacillota</taxon>
        <taxon>Bacilli</taxon>
        <taxon>Bacillales</taxon>
        <taxon>Bacillaceae</taxon>
        <taxon>Peribacillus</taxon>
    </lineage>
</organism>
<dbReference type="GO" id="GO:0006302">
    <property type="term" value="P:double-strand break repair"/>
    <property type="evidence" value="ECO:0007669"/>
    <property type="project" value="TreeGrafter"/>
</dbReference>
<keyword evidence="3" id="KW-1185">Reference proteome</keyword>
<dbReference type="GO" id="GO:0000731">
    <property type="term" value="P:DNA synthesis involved in DNA repair"/>
    <property type="evidence" value="ECO:0007669"/>
    <property type="project" value="TreeGrafter"/>
</dbReference>
<dbReference type="SUPFAM" id="SSF52540">
    <property type="entry name" value="P-loop containing nucleoside triphosphate hydrolases"/>
    <property type="match status" value="1"/>
</dbReference>
<dbReference type="InterPro" id="IPR027417">
    <property type="entry name" value="P-loop_NTPase"/>
</dbReference>
<gene>
    <name evidence="2" type="ORF">BN1180_05868</name>
</gene>
<dbReference type="InterPro" id="IPR026866">
    <property type="entry name" value="CR006_AAA"/>
</dbReference>
<dbReference type="AlphaFoldDB" id="A0AAN2TQC2"/>
<accession>A0AAN2TQC2</accession>
<feature type="domain" description="Protein CR006 P-loop" evidence="1">
    <location>
        <begin position="378"/>
        <end position="693"/>
    </location>
</feature>
<dbReference type="RefSeq" id="WP_072274014.1">
    <property type="nucleotide sequence ID" value="NZ_CCXW01000004.1"/>
</dbReference>
<evidence type="ECO:0000313" key="2">
    <source>
        <dbReference type="EMBL" id="CEG25023.1"/>
    </source>
</evidence>
<comment type="caution">
    <text evidence="2">The sequence shown here is derived from an EMBL/GenBank/DDBJ whole genome shotgun (WGS) entry which is preliminary data.</text>
</comment>
<sequence length="858" mass="97024">MTRIFTDIEQWLAQRHRWLQAAASHLIKNNNTLSDTDLQELIELCKAEAQLVNSDKEFTNIEPHSLSVKDSSTSLKLDAIHSVKGISALGPRNPLTFSGSLSIVYGQNGSGKSSYVRLLKHISGAKKSGKLMGNVYVQDQQSQECSLTITSNGNTSEVMWTPELGSLSELSTLQLYDTDCANVYVSEENEVAYEPWILQFFSQLTNTCVKVGQAIKQEMDIISLTKLSPPERISKTKSILWLNKISASTTIRDIDTHCSWVEADELDLNNKRQQIAETDPIEKMKLFRNNAQSIKNFYSLLAGVKNSLCEEVCKEIINAKSDYADKKKAADKDAKKVFEGLPLEGVGTKSWELLWEHARSFSEQHAYPSEPFPYTSTGSNCVLCHQPLSTEAQGRLNSFESYVKASLSKQAKDAEEHLNTLFSAIKEIPNESILGLHFNSMGITFDEEKKRVIDFCNTLQKRSDGLREAASFDQLFPLPSEEILNALSEAAVAKEQQASSYEKLSKMENRDEIKNKIIELEARKWLHQNKALISDNVDKLKCIVKFKTAYSLTNTQALSTKKSSLSDELITSEYIKRFQKELKELGGSRINVDLVKTKAERGHIYHQIRLKNCPSTVSTSEVLSEGEFRIVSLAGFLADVEGSSDNTPFIFDDPISSLDQLFEEATIKRIARLSLSRQVIVFTHRLSFLTLLEEAAIDLGVECDVTWLRSESWGAGEPGETPVFAKKPDKALNFLLNDRLSRARKVLEEHGRIEYDLLAKGICSDFRILIERFIENDLLADVVQRFRRSVNTMGKIHKLSHISVDDCKMFEDFMTKYSKYEHSQSYETPALLPEPEELKEDMETIKNWLKEFKKRTSA</sequence>
<dbReference type="Pfam" id="PF13166">
    <property type="entry name" value="AAA_13"/>
    <property type="match status" value="1"/>
</dbReference>
<evidence type="ECO:0000313" key="3">
    <source>
        <dbReference type="Proteomes" id="UP000182110"/>
    </source>
</evidence>
<evidence type="ECO:0000259" key="1">
    <source>
        <dbReference type="Pfam" id="PF13166"/>
    </source>
</evidence>
<dbReference type="PANTHER" id="PTHR32182">
    <property type="entry name" value="DNA REPLICATION AND REPAIR PROTEIN RECF"/>
    <property type="match status" value="1"/>
</dbReference>
<protein>
    <recommendedName>
        <fullName evidence="1">Protein CR006 P-loop domain-containing protein</fullName>
    </recommendedName>
</protein>
<dbReference type="Gene3D" id="3.40.50.300">
    <property type="entry name" value="P-loop containing nucleotide triphosphate hydrolases"/>
    <property type="match status" value="2"/>
</dbReference>